<dbReference type="Proteomes" id="UP001318860">
    <property type="component" value="Unassembled WGS sequence"/>
</dbReference>
<dbReference type="SMART" id="SM00205">
    <property type="entry name" value="THN"/>
    <property type="match status" value="1"/>
</dbReference>
<feature type="signal peptide" evidence="1">
    <location>
        <begin position="1"/>
        <end position="27"/>
    </location>
</feature>
<dbReference type="PROSITE" id="PS51367">
    <property type="entry name" value="THAUMATIN_2"/>
    <property type="match status" value="1"/>
</dbReference>
<gene>
    <name evidence="2" type="ORF">DH2020_049169</name>
</gene>
<sequence length="227" mass="23786">MGMAGSPRIHVMLLPLFFIGISTLASATTLFILTNECSYTVWPATLSGDGAISGDGVFALLPGDTSEFQSQAGWSGLIWARTACVFDINDGNSHCLTGDCDGKLNCTVTAAPPFTQAEFAIGSAGDKDVYDVSLVDGYNVGLSVRPTGGSGNCLTRGCATDINAICPRELQVVDVGGAVVACKRSATSYSEIFENACPKASNNPYDHKTSSCSFPDYFITFCPSNVN</sequence>
<dbReference type="PANTHER" id="PTHR31048">
    <property type="entry name" value="OS03G0233200 PROTEIN"/>
    <property type="match status" value="1"/>
</dbReference>
<evidence type="ECO:0000313" key="2">
    <source>
        <dbReference type="EMBL" id="KAK6117124.1"/>
    </source>
</evidence>
<comment type="caution">
    <text evidence="2">The sequence shown here is derived from an EMBL/GenBank/DDBJ whole genome shotgun (WGS) entry which is preliminary data.</text>
</comment>
<dbReference type="PIRSF" id="PIRSF002703">
    <property type="entry name" value="Thaumatin"/>
    <property type="match status" value="1"/>
</dbReference>
<dbReference type="PRINTS" id="PR00347">
    <property type="entry name" value="THAUMATIN"/>
</dbReference>
<name>A0ABR0U3S6_REHGL</name>
<dbReference type="SUPFAM" id="SSF49870">
    <property type="entry name" value="Osmotin, thaumatin-like protein"/>
    <property type="match status" value="1"/>
</dbReference>
<reference evidence="2 3" key="1">
    <citation type="journal article" date="2021" name="Comput. Struct. Biotechnol. J.">
        <title>De novo genome assembly of the potent medicinal plant Rehmannia glutinosa using nanopore technology.</title>
        <authorList>
            <person name="Ma L."/>
            <person name="Dong C."/>
            <person name="Song C."/>
            <person name="Wang X."/>
            <person name="Zheng X."/>
            <person name="Niu Y."/>
            <person name="Chen S."/>
            <person name="Feng W."/>
        </authorList>
    </citation>
    <scope>NUCLEOTIDE SEQUENCE [LARGE SCALE GENOMIC DNA]</scope>
    <source>
        <strain evidence="2">DH-2019</strain>
    </source>
</reference>
<dbReference type="Gene3D" id="2.60.110.10">
    <property type="entry name" value="Thaumatin"/>
    <property type="match status" value="1"/>
</dbReference>
<dbReference type="Pfam" id="PF00314">
    <property type="entry name" value="Thaumatin"/>
    <property type="match status" value="1"/>
</dbReference>
<feature type="chain" id="PRO_5045553380" description="Thaumatin-like protein" evidence="1">
    <location>
        <begin position="28"/>
        <end position="227"/>
    </location>
</feature>
<evidence type="ECO:0000256" key="1">
    <source>
        <dbReference type="SAM" id="SignalP"/>
    </source>
</evidence>
<dbReference type="InterPro" id="IPR001938">
    <property type="entry name" value="Thaumatin"/>
</dbReference>
<protein>
    <recommendedName>
        <fullName evidence="4">Thaumatin-like protein</fullName>
    </recommendedName>
</protein>
<dbReference type="InterPro" id="IPR037176">
    <property type="entry name" value="Osmotin/thaumatin-like_sf"/>
</dbReference>
<evidence type="ECO:0008006" key="4">
    <source>
        <dbReference type="Google" id="ProtNLM"/>
    </source>
</evidence>
<dbReference type="EMBL" id="JABTTQ020003473">
    <property type="protein sequence ID" value="KAK6117124.1"/>
    <property type="molecule type" value="Genomic_DNA"/>
</dbReference>
<proteinExistence type="predicted"/>
<keyword evidence="3" id="KW-1185">Reference proteome</keyword>
<accession>A0ABR0U3S6</accession>
<evidence type="ECO:0000313" key="3">
    <source>
        <dbReference type="Proteomes" id="UP001318860"/>
    </source>
</evidence>
<keyword evidence="1" id="KW-0732">Signal</keyword>
<organism evidence="2 3">
    <name type="scientific">Rehmannia glutinosa</name>
    <name type="common">Chinese foxglove</name>
    <dbReference type="NCBI Taxonomy" id="99300"/>
    <lineage>
        <taxon>Eukaryota</taxon>
        <taxon>Viridiplantae</taxon>
        <taxon>Streptophyta</taxon>
        <taxon>Embryophyta</taxon>
        <taxon>Tracheophyta</taxon>
        <taxon>Spermatophyta</taxon>
        <taxon>Magnoliopsida</taxon>
        <taxon>eudicotyledons</taxon>
        <taxon>Gunneridae</taxon>
        <taxon>Pentapetalae</taxon>
        <taxon>asterids</taxon>
        <taxon>lamiids</taxon>
        <taxon>Lamiales</taxon>
        <taxon>Orobanchaceae</taxon>
        <taxon>Rehmannieae</taxon>
        <taxon>Rehmannia</taxon>
    </lineage>
</organism>